<evidence type="ECO:0008006" key="4">
    <source>
        <dbReference type="Google" id="ProtNLM"/>
    </source>
</evidence>
<reference evidence="2" key="2">
    <citation type="journal article" date="2020" name="Microorganisms">
        <title>Osmotic Adaptation and Compatible Solute Biosynthesis of Phototrophic Bacteria as Revealed from Genome Analyses.</title>
        <authorList>
            <person name="Imhoff J.F."/>
            <person name="Rahn T."/>
            <person name="Kunzel S."/>
            <person name="Keller A."/>
            <person name="Neulinger S.C."/>
        </authorList>
    </citation>
    <scope>NUCLEOTIDE SEQUENCE</scope>
    <source>
        <strain evidence="2">IM 151</strain>
    </source>
</reference>
<protein>
    <recommendedName>
        <fullName evidence="4">DUF481 domain-containing protein</fullName>
    </recommendedName>
</protein>
<dbReference type="EMBL" id="NRRU01000092">
    <property type="protein sequence ID" value="MBK1715022.1"/>
    <property type="molecule type" value="Genomic_DNA"/>
</dbReference>
<accession>A0ABS1E2B0</accession>
<organism evidence="2 3">
    <name type="scientific">Rubrivivax gelatinosus</name>
    <name type="common">Rhodocyclus gelatinosus</name>
    <name type="synonym">Rhodopseudomonas gelatinosa</name>
    <dbReference type="NCBI Taxonomy" id="28068"/>
    <lineage>
        <taxon>Bacteria</taxon>
        <taxon>Pseudomonadati</taxon>
        <taxon>Pseudomonadota</taxon>
        <taxon>Betaproteobacteria</taxon>
        <taxon>Burkholderiales</taxon>
        <taxon>Sphaerotilaceae</taxon>
        <taxon>Rubrivivax</taxon>
    </lineage>
</organism>
<sequence>MNRTTVTDLFRRRALAAFRSAPRAVACLASLSVSAALAQVVVVAPAPAPVADGLWRGSGGAAATLTSGNTDGVAASLSLDAVRATRRDRITLGGSLNYGRSEVDGERETTADRWNASARYDYNLTPRTFVYGRASVESDRVVELDRRDTVDAGLGWKLIDLRDTSLSVFSGLGRSIDRYDREQRIDGRDDSRFARTTLTLAEESLHRLTPTVELRQRLDIAPTISGDRTTILRFSSSLAVALNSTLSLTVTLADQYNSEPPAGVRRNDLTLFTGINVKFGPQPPAAPPPAQPQPQP</sequence>
<keyword evidence="1" id="KW-0732">Signal</keyword>
<dbReference type="Pfam" id="PF04338">
    <property type="entry name" value="DUF481"/>
    <property type="match status" value="1"/>
</dbReference>
<dbReference type="InterPro" id="IPR007433">
    <property type="entry name" value="DUF481"/>
</dbReference>
<gene>
    <name evidence="2" type="ORF">CKO43_19860</name>
</gene>
<dbReference type="RefSeq" id="WP_200379729.1">
    <property type="nucleotide sequence ID" value="NZ_NRRU01000092.1"/>
</dbReference>
<evidence type="ECO:0000313" key="2">
    <source>
        <dbReference type="EMBL" id="MBK1715022.1"/>
    </source>
</evidence>
<feature type="chain" id="PRO_5046819125" description="DUF481 domain-containing protein" evidence="1">
    <location>
        <begin position="39"/>
        <end position="296"/>
    </location>
</feature>
<evidence type="ECO:0000256" key="1">
    <source>
        <dbReference type="SAM" id="SignalP"/>
    </source>
</evidence>
<dbReference type="Proteomes" id="UP001041814">
    <property type="component" value="Unassembled WGS sequence"/>
</dbReference>
<reference evidence="2" key="1">
    <citation type="submission" date="2017-08" db="EMBL/GenBank/DDBJ databases">
        <authorList>
            <person name="Imhoff J.F."/>
            <person name="Rahn T."/>
            <person name="Kuenzel S."/>
            <person name="Neulinger S.C."/>
        </authorList>
    </citation>
    <scope>NUCLEOTIDE SEQUENCE</scope>
    <source>
        <strain evidence="2">IM 151</strain>
    </source>
</reference>
<feature type="signal peptide" evidence="1">
    <location>
        <begin position="1"/>
        <end position="38"/>
    </location>
</feature>
<evidence type="ECO:0000313" key="3">
    <source>
        <dbReference type="Proteomes" id="UP001041814"/>
    </source>
</evidence>
<comment type="caution">
    <text evidence="2">The sequence shown here is derived from an EMBL/GenBank/DDBJ whole genome shotgun (WGS) entry which is preliminary data.</text>
</comment>
<name>A0ABS1E2B0_RUBGE</name>
<keyword evidence="3" id="KW-1185">Reference proteome</keyword>
<proteinExistence type="predicted"/>